<reference evidence="2" key="1">
    <citation type="submission" date="2021-07" db="EMBL/GenBank/DDBJ databases">
        <authorList>
            <person name="Catto M.A."/>
            <person name="Jacobson A."/>
            <person name="Kennedy G."/>
            <person name="Labadie P."/>
            <person name="Hunt B.G."/>
            <person name="Srinivasan R."/>
        </authorList>
    </citation>
    <scope>NUCLEOTIDE SEQUENCE</scope>
    <source>
        <strain evidence="2">PL_HMW_Pooled</strain>
        <tissue evidence="2">Head</tissue>
    </source>
</reference>
<accession>A0AAE1H5L9</accession>
<name>A0AAE1H5L9_9NEOP</name>
<evidence type="ECO:0000313" key="3">
    <source>
        <dbReference type="Proteomes" id="UP001219518"/>
    </source>
</evidence>
<evidence type="ECO:0000256" key="1">
    <source>
        <dbReference type="SAM" id="MobiDB-lite"/>
    </source>
</evidence>
<dbReference type="PANTHER" id="PTHR46579">
    <property type="entry name" value="F5/8 TYPE C DOMAIN-CONTAINING PROTEIN-RELATED"/>
    <property type="match status" value="1"/>
</dbReference>
<feature type="region of interest" description="Disordered" evidence="1">
    <location>
        <begin position="36"/>
        <end position="70"/>
    </location>
</feature>
<proteinExistence type="predicted"/>
<reference evidence="2" key="2">
    <citation type="journal article" date="2023" name="BMC Genomics">
        <title>Pest status, molecular evolution, and epigenetic factors derived from the genome assembly of Frankliniella fusca, a thysanopteran phytovirus vector.</title>
        <authorList>
            <person name="Catto M.A."/>
            <person name="Labadie P.E."/>
            <person name="Jacobson A.L."/>
            <person name="Kennedy G.G."/>
            <person name="Srinivasan R."/>
            <person name="Hunt B.G."/>
        </authorList>
    </citation>
    <scope>NUCLEOTIDE SEQUENCE</scope>
    <source>
        <strain evidence="2">PL_HMW_Pooled</strain>
    </source>
</reference>
<keyword evidence="3" id="KW-1185">Reference proteome</keyword>
<dbReference type="Proteomes" id="UP001219518">
    <property type="component" value="Unassembled WGS sequence"/>
</dbReference>
<dbReference type="EMBL" id="JAHWGI010000418">
    <property type="protein sequence ID" value="KAK3915281.1"/>
    <property type="molecule type" value="Genomic_DNA"/>
</dbReference>
<gene>
    <name evidence="2" type="ORF">KUF71_005730</name>
</gene>
<sequence length="523" mass="59619">MSQQNCNKKKKRGPYRQYEFRDSNVEVPKSTYFESLKPRRSKRKRTTTDSITNSKLLCNDSKDTEETPTTAERVLPEDVDVDFDVEVDVDVGPDEPIECIVDSSTIENQFDAWEEVLEDDDECDNSSASDSEASEEVCIDVKFGFRNAADLLCDTGAVENADITPQHHNFDDSDNDTEEGTVCEAYKVNLGIHDKIKMLLLLSTKLNLPVLKGILPNKYLNHWAHLVSGIVMLMQNSVSKSDLVYAGRFLKRFNVQIDNLYGKVHVTFSVHLLTHLERSVDNFAQPFTHSAFVYESFNGEIKNTVKSSNGIPQKICKLIQLKVALRTMKNDLWCAMSEYEQQYLQKMLTSGKKLAPAHLTIGSVDLLGTPKIKLLSLECVQAFDRFGVKFDRAKEYAFYDRCIVDNELYHACSYSRVSKQENSIVLLEDDSVFQIHMIGERALIDLNCQSSDKIVYILNHSRPLLLDASSPPNRKIPSEILLPWLCRRRVNHRNSESRDEQLRTTNLLGLKSSDEFKYEHSSS</sequence>
<protein>
    <submittedName>
        <fullName evidence="2">Uncharacterized protein</fullName>
    </submittedName>
</protein>
<feature type="region of interest" description="Disordered" evidence="1">
    <location>
        <begin position="1"/>
        <end position="21"/>
    </location>
</feature>
<evidence type="ECO:0000313" key="2">
    <source>
        <dbReference type="EMBL" id="KAK3915281.1"/>
    </source>
</evidence>
<dbReference type="AlphaFoldDB" id="A0AAE1H5L9"/>
<dbReference type="PANTHER" id="PTHR46579:SF1">
    <property type="entry name" value="F5_8 TYPE C DOMAIN-CONTAINING PROTEIN"/>
    <property type="match status" value="1"/>
</dbReference>
<organism evidence="2 3">
    <name type="scientific">Frankliniella fusca</name>
    <dbReference type="NCBI Taxonomy" id="407009"/>
    <lineage>
        <taxon>Eukaryota</taxon>
        <taxon>Metazoa</taxon>
        <taxon>Ecdysozoa</taxon>
        <taxon>Arthropoda</taxon>
        <taxon>Hexapoda</taxon>
        <taxon>Insecta</taxon>
        <taxon>Pterygota</taxon>
        <taxon>Neoptera</taxon>
        <taxon>Paraneoptera</taxon>
        <taxon>Thysanoptera</taxon>
        <taxon>Terebrantia</taxon>
        <taxon>Thripoidea</taxon>
        <taxon>Thripidae</taxon>
        <taxon>Frankliniella</taxon>
    </lineage>
</organism>
<comment type="caution">
    <text evidence="2">The sequence shown here is derived from an EMBL/GenBank/DDBJ whole genome shotgun (WGS) entry which is preliminary data.</text>
</comment>